<dbReference type="EMBL" id="JAXLQG010000026">
    <property type="protein sequence ID" value="KAK5528478.1"/>
    <property type="molecule type" value="Genomic_DNA"/>
</dbReference>
<gene>
    <name evidence="2" type="ORF">LTR25_010477</name>
</gene>
<evidence type="ECO:0000313" key="3">
    <source>
        <dbReference type="Proteomes" id="UP001345827"/>
    </source>
</evidence>
<organism evidence="2 3">
    <name type="scientific">Vermiconidia calcicola</name>
    <dbReference type="NCBI Taxonomy" id="1690605"/>
    <lineage>
        <taxon>Eukaryota</taxon>
        <taxon>Fungi</taxon>
        <taxon>Dikarya</taxon>
        <taxon>Ascomycota</taxon>
        <taxon>Pezizomycotina</taxon>
        <taxon>Dothideomycetes</taxon>
        <taxon>Dothideomycetidae</taxon>
        <taxon>Mycosphaerellales</taxon>
        <taxon>Extremaceae</taxon>
        <taxon>Vermiconidia</taxon>
    </lineage>
</organism>
<evidence type="ECO:0000313" key="2">
    <source>
        <dbReference type="EMBL" id="KAK5528478.1"/>
    </source>
</evidence>
<keyword evidence="3" id="KW-1185">Reference proteome</keyword>
<accession>A0AAV9PTK0</accession>
<evidence type="ECO:0008006" key="4">
    <source>
        <dbReference type="Google" id="ProtNLM"/>
    </source>
</evidence>
<dbReference type="AlphaFoldDB" id="A0AAV9PTK0"/>
<dbReference type="Proteomes" id="UP001345827">
    <property type="component" value="Unassembled WGS sequence"/>
</dbReference>
<comment type="caution">
    <text evidence="2">The sequence shown here is derived from an EMBL/GenBank/DDBJ whole genome shotgun (WGS) entry which is preliminary data.</text>
</comment>
<protein>
    <recommendedName>
        <fullName evidence="4">Anaphase-promoting complex subunit 4</fullName>
    </recommendedName>
</protein>
<sequence>MTVIHIWAHQKATHFDTLIGQNTHLTLCWPVALQDDMFLDATMACSRAAWCLTQRTLPESDHFHLQHRGMAMSKLRQRLSQVQSTINKNVLFTMDYMLNISYMTKDDAAFKIHLTAFKNVANSYLSARVEVNDEISSVISHRLRSWEALDGYRNGVDVFRQRLQSDSSQEVAKLTHIYDTLSWQQCQMLAGAAPGFVELVHLGLISLELAAAAVQMGHLLDHIQEGLDKRVSAHVTTQLSKILSSDRLSDVELQLGYALLALCFYLDRTIQQASQGRNTESSVDASLPMTENATQQPDLPLKAVAQAYINRKLTRCLHDSPVGHHCAMWSSLVLGSVLLQLERRGLVENEPLSQNDLFEHGLKSKGHIILVATGQALASSASVQSDDTGRPTQLLPEPAFEFLAQHLLGTPALCALWAQSWQATVRRQRDWEEHGQLMVGKPVTIPEDDEEKKASIEIEYMVLRDGRESLPPIIGSLDAEAMGQRPGQVALPSRRR</sequence>
<evidence type="ECO:0000256" key="1">
    <source>
        <dbReference type="SAM" id="MobiDB-lite"/>
    </source>
</evidence>
<name>A0AAV9PTK0_9PEZI</name>
<proteinExistence type="predicted"/>
<reference evidence="2 3" key="1">
    <citation type="submission" date="2023-06" db="EMBL/GenBank/DDBJ databases">
        <title>Black Yeasts Isolated from many extreme environments.</title>
        <authorList>
            <person name="Coleine C."/>
            <person name="Stajich J.E."/>
            <person name="Selbmann L."/>
        </authorList>
    </citation>
    <scope>NUCLEOTIDE SEQUENCE [LARGE SCALE GENOMIC DNA]</scope>
    <source>
        <strain evidence="2 3">CCFEE 5887</strain>
    </source>
</reference>
<feature type="region of interest" description="Disordered" evidence="1">
    <location>
        <begin position="476"/>
        <end position="496"/>
    </location>
</feature>